<dbReference type="InterPro" id="IPR045619">
    <property type="entry name" value="DUF6443"/>
</dbReference>
<evidence type="ECO:0000256" key="1">
    <source>
        <dbReference type="SAM" id="MobiDB-lite"/>
    </source>
</evidence>
<organism evidence="4 5">
    <name type="scientific">Chitinophaga hostae</name>
    <dbReference type="NCBI Taxonomy" id="2831022"/>
    <lineage>
        <taxon>Bacteria</taxon>
        <taxon>Pseudomonadati</taxon>
        <taxon>Bacteroidota</taxon>
        <taxon>Chitinophagia</taxon>
        <taxon>Chitinophagales</taxon>
        <taxon>Chitinophagaceae</taxon>
        <taxon>Chitinophaga</taxon>
    </lineage>
</organism>
<proteinExistence type="predicted"/>
<feature type="signal peptide" evidence="2">
    <location>
        <begin position="1"/>
        <end position="25"/>
    </location>
</feature>
<reference evidence="4 5" key="1">
    <citation type="submission" date="2021-04" db="EMBL/GenBank/DDBJ databases">
        <title>Chitinophaga sp. nov., isolated from the rhizosphere soil.</title>
        <authorList>
            <person name="He S."/>
        </authorList>
    </citation>
    <scope>NUCLEOTIDE SEQUENCE [LARGE SCALE GENOMIC DNA]</scope>
    <source>
        <strain evidence="4 5">2R12</strain>
    </source>
</reference>
<comment type="caution">
    <text evidence="4">The sequence shown here is derived from an EMBL/GenBank/DDBJ whole genome shotgun (WGS) entry which is preliminary data.</text>
</comment>
<dbReference type="Proteomes" id="UP000676386">
    <property type="component" value="Unassembled WGS sequence"/>
</dbReference>
<dbReference type="Gene3D" id="2.180.10.10">
    <property type="entry name" value="RHS repeat-associated core"/>
    <property type="match status" value="2"/>
</dbReference>
<name>A0ABS5J0Z5_9BACT</name>
<evidence type="ECO:0000313" key="4">
    <source>
        <dbReference type="EMBL" id="MBS0028874.1"/>
    </source>
</evidence>
<keyword evidence="5" id="KW-1185">Reference proteome</keyword>
<feature type="chain" id="PRO_5046858483" description="DUF6443 domain-containing protein" evidence="2">
    <location>
        <begin position="26"/>
        <end position="1495"/>
    </location>
</feature>
<evidence type="ECO:0000313" key="5">
    <source>
        <dbReference type="Proteomes" id="UP000676386"/>
    </source>
</evidence>
<feature type="domain" description="DUF6443" evidence="3">
    <location>
        <begin position="68"/>
        <end position="193"/>
    </location>
</feature>
<keyword evidence="2" id="KW-0732">Signal</keyword>
<sequence length="1495" mass="163798">MNRNFVFINKTILALILFIGTEAVAQTPGGSPRPAAVPSGTPGAYTNTTINYVRTWEPALPTSDTAYVASPSRPVTEVRQATQYFDGLGRPLQTVSKGMSVSGKDLVAPVVYDGFGREQFKYLPYVQQSGNTSDGKFKTDPFNGQKAFYQNAGLAPGAVGESIYYNRVDYEASPLNRVLKTYAPGNSWAKNDPATVERGGNKAVEARYQINTVADSVRIWDFSGSLVIPVSGAGKIYAAGQLYKNLSIDEAGSQVVEYKDKEGRVVLKKVQLSATPGTAHMGWLCTYYAYDDLGNLRFVIPPKAVEAIVSNWVISNAIAAELCFVYRYDGRNRMIIKKVPGADSTEMVYDVRDRLAFSRDGNMKGKSWLVTFYDNLNRPTMTALYNDAGTRDALQTLMNTATGNTQSIPYTFPGTADLVLASYDGTTPLYQATSSITLADGFDSGTGAAVTAEINTAVTQGTTTIAATNPLPNIPANKLTPLTYTYYEDYSFAGNRGYDTRDIAKPQAGSNPYAEALPGAGSNMIKGLVTGTKVRVLGTDQWLTTTSFYNDKGRLIQVLSDNISGGYDVMNSLYDFNGKLLSTYQRHRNQRSGSIPQVTVRTMMNYDAGGRLVNIKKMLNDDPAQEKTLAVNEYDELGQLKKKRLGVTGASTQLETLNYEYNIRGWLKAINKDFVTTASGSANWFGQTLSYDYGFTSVQYNGNIAGAVWKSHSDTIARAYGFAYDKANRLLSADFNQVNAGSTGWTKSLKDFSVTGISYDARGNIQFMNQKGMNGLAIQTLDDLKYGYNTNSNKLSFVTDRTNNAQSTLGDFKEINNNETADYIYDANGNLTADANKGISVIRYNHLNLPDSIVITGKGTIRYLYDAAGNKQKKIVTDNTGSTAKVTTIDYINSFVYENDTLEFVGHEEGRARAVFAAGQPVRYMYDYFVKDHLGNTRMVLTEQSDFTMYAATMETPAAATETALFSNIDNTRTAKPAGYPADESAGQNAAVAKLTATGTGKKIGPSIVLRVMAGDTISLSAKAFYKSGGPKEKNDVAPSVENILTDLVHAFNGNGATDEGVHGLAGADQQTPFTSNFYNNDYRRLKEKEPDQTNPDRPKAYLNFVMFDDQFKLVDGNSGVKQVKAAPDQLQTLGQDKMVMEKSGFLYAYTSNEGTQDVFFDNVILGVNSGPLLEETHYYPFGLTMAGISSNALKGANYPENRLKYNGKELQSKEFGDGSGLEWYDYGSRIYDVQIGRWHVLDPLSEQMRRWSPYNYSFNNPLRFIDPDGMGPADVIVGEKYQKKVTDFLYQAFGDNAKDFSYGKEDGKLAFSGDKSKFTSEEAKAFGELEGLMSSTTKYNVVIEEKVTFEKKDGTKTEINTGNEGSKGDAAVYPSGTKNGEGILAINPSATQANVIDTKYDEKGNQLPADMKDMFQNGGKGPLKTFTPYENFWHGIGHLRAGGSQDEGRAMEVENMGGAIRKDVIYDENGKLKSATANPIPTKAYNLDHPKKRK</sequence>
<dbReference type="Pfam" id="PF20041">
    <property type="entry name" value="DUF6443"/>
    <property type="match status" value="1"/>
</dbReference>
<protein>
    <recommendedName>
        <fullName evidence="3">DUF6443 domain-containing protein</fullName>
    </recommendedName>
</protein>
<gene>
    <name evidence="4" type="ORF">KE626_16255</name>
</gene>
<dbReference type="NCBIfam" id="TIGR03696">
    <property type="entry name" value="Rhs_assc_core"/>
    <property type="match status" value="1"/>
</dbReference>
<dbReference type="InterPro" id="IPR022385">
    <property type="entry name" value="Rhs_assc_core"/>
</dbReference>
<dbReference type="RefSeq" id="WP_211973976.1">
    <property type="nucleotide sequence ID" value="NZ_CBFHAM010000040.1"/>
</dbReference>
<dbReference type="EMBL" id="JAGTXB010000007">
    <property type="protein sequence ID" value="MBS0028874.1"/>
    <property type="molecule type" value="Genomic_DNA"/>
</dbReference>
<feature type="region of interest" description="Disordered" evidence="1">
    <location>
        <begin position="1476"/>
        <end position="1495"/>
    </location>
</feature>
<evidence type="ECO:0000256" key="2">
    <source>
        <dbReference type="SAM" id="SignalP"/>
    </source>
</evidence>
<evidence type="ECO:0000259" key="3">
    <source>
        <dbReference type="Pfam" id="PF20041"/>
    </source>
</evidence>
<accession>A0ABS5J0Z5</accession>